<comment type="caution">
    <text evidence="3">The sequence shown here is derived from an EMBL/GenBank/DDBJ whole genome shotgun (WGS) entry which is preliminary data.</text>
</comment>
<evidence type="ECO:0000313" key="4">
    <source>
        <dbReference type="Proteomes" id="UP001172778"/>
    </source>
</evidence>
<evidence type="ECO:0008006" key="5">
    <source>
        <dbReference type="Google" id="ProtNLM"/>
    </source>
</evidence>
<protein>
    <recommendedName>
        <fullName evidence="5">Lipoprotein</fullName>
    </recommendedName>
</protein>
<feature type="signal peptide" evidence="2">
    <location>
        <begin position="1"/>
        <end position="18"/>
    </location>
</feature>
<evidence type="ECO:0000256" key="2">
    <source>
        <dbReference type="SAM" id="SignalP"/>
    </source>
</evidence>
<feature type="region of interest" description="Disordered" evidence="1">
    <location>
        <begin position="166"/>
        <end position="186"/>
    </location>
</feature>
<reference evidence="3" key="1">
    <citation type="submission" date="2023-03" db="EMBL/GenBank/DDBJ databases">
        <title>Chitinimonas shenzhenensis gen. nov., sp. nov., a novel member of family Burkholderiaceae isolated from activated sludge collected in Shen Zhen, China.</title>
        <authorList>
            <person name="Wang X."/>
        </authorList>
    </citation>
    <scope>NUCLEOTIDE SEQUENCE</scope>
    <source>
        <strain evidence="3">DQS-5</strain>
    </source>
</reference>
<evidence type="ECO:0000256" key="1">
    <source>
        <dbReference type="SAM" id="MobiDB-lite"/>
    </source>
</evidence>
<dbReference type="Proteomes" id="UP001172778">
    <property type="component" value="Unassembled WGS sequence"/>
</dbReference>
<feature type="chain" id="PRO_5045958695" description="Lipoprotein" evidence="2">
    <location>
        <begin position="19"/>
        <end position="186"/>
    </location>
</feature>
<dbReference type="RefSeq" id="WP_284099707.1">
    <property type="nucleotide sequence ID" value="NZ_JARRAF010000004.1"/>
</dbReference>
<keyword evidence="2" id="KW-0732">Signal</keyword>
<evidence type="ECO:0000313" key="3">
    <source>
        <dbReference type="EMBL" id="MDK2123414.1"/>
    </source>
</evidence>
<feature type="compositionally biased region" description="Pro residues" evidence="1">
    <location>
        <begin position="166"/>
        <end position="176"/>
    </location>
</feature>
<organism evidence="3 4">
    <name type="scientific">Parachitinimonas caeni</name>
    <dbReference type="NCBI Taxonomy" id="3031301"/>
    <lineage>
        <taxon>Bacteria</taxon>
        <taxon>Pseudomonadati</taxon>
        <taxon>Pseudomonadota</taxon>
        <taxon>Betaproteobacteria</taxon>
        <taxon>Neisseriales</taxon>
        <taxon>Chitinibacteraceae</taxon>
        <taxon>Parachitinimonas</taxon>
    </lineage>
</organism>
<proteinExistence type="predicted"/>
<accession>A0ABT7DUC2</accession>
<name>A0ABT7DUC2_9NEIS</name>
<dbReference type="EMBL" id="JARRAF010000004">
    <property type="protein sequence ID" value="MDK2123414.1"/>
    <property type="molecule type" value="Genomic_DNA"/>
</dbReference>
<dbReference type="PROSITE" id="PS51257">
    <property type="entry name" value="PROKAR_LIPOPROTEIN"/>
    <property type="match status" value="1"/>
</dbReference>
<keyword evidence="4" id="KW-1185">Reference proteome</keyword>
<gene>
    <name evidence="3" type="ORF">PZA18_05040</name>
</gene>
<sequence length="186" mass="20597">MHRNRNWLCLVLMLPLLAACDHFPYYGGKPPGIVDPLLDQRGLRAPADWNEVARDAAYRVVQRASQIKDLSSRTLYVPMPAKPTRFTLAMHTFLISGLTQMGLTVSQRADGSLPVEFEVQPVQLERGLQLITTASIGNGSRYLFRASDVYYVNSNDAQLYLDALNQPPPPPPPPTPVRKMPITGGA</sequence>